<keyword evidence="2 4" id="KW-0808">Transferase</keyword>
<dbReference type="GO" id="GO:0016758">
    <property type="term" value="F:hexosyltransferase activity"/>
    <property type="evidence" value="ECO:0007669"/>
    <property type="project" value="UniProtKB-ARBA"/>
</dbReference>
<proteinExistence type="predicted"/>
<name>A0A4R2LUN9_9BACE</name>
<evidence type="ECO:0000259" key="3">
    <source>
        <dbReference type="Pfam" id="PF00535"/>
    </source>
</evidence>
<feature type="domain" description="Glycosyltransferase 2-like" evidence="3">
    <location>
        <begin position="54"/>
        <end position="223"/>
    </location>
</feature>
<dbReference type="PANTHER" id="PTHR22916:SF51">
    <property type="entry name" value="GLYCOSYLTRANSFERASE EPSH-RELATED"/>
    <property type="match status" value="1"/>
</dbReference>
<dbReference type="CDD" id="cd00761">
    <property type="entry name" value="Glyco_tranf_GTA_type"/>
    <property type="match status" value="1"/>
</dbReference>
<dbReference type="Gene3D" id="3.90.550.10">
    <property type="entry name" value="Spore Coat Polysaccharide Biosynthesis Protein SpsA, Chain A"/>
    <property type="match status" value="1"/>
</dbReference>
<evidence type="ECO:0000256" key="1">
    <source>
        <dbReference type="ARBA" id="ARBA00022676"/>
    </source>
</evidence>
<protein>
    <submittedName>
        <fullName evidence="4">Glycosyltransferase involved in cell wall biosynthesis</fullName>
    </submittedName>
</protein>
<organism evidence="4 5">
    <name type="scientific">Prevotella heparinolytica</name>
    <dbReference type="NCBI Taxonomy" id="28113"/>
    <lineage>
        <taxon>Bacteria</taxon>
        <taxon>Pseudomonadati</taxon>
        <taxon>Bacteroidota</taxon>
        <taxon>Bacteroidia</taxon>
        <taxon>Bacteroidales</taxon>
        <taxon>Bacteroidaceae</taxon>
        <taxon>Bacteroides</taxon>
    </lineage>
</organism>
<dbReference type="RefSeq" id="WP_234878280.1">
    <property type="nucleotide sequence ID" value="NZ_SLXB01000018.1"/>
</dbReference>
<dbReference type="InterPro" id="IPR001173">
    <property type="entry name" value="Glyco_trans_2-like"/>
</dbReference>
<accession>A0A4R2LUN9</accession>
<dbReference type="Pfam" id="PF00535">
    <property type="entry name" value="Glycos_transf_2"/>
    <property type="match status" value="1"/>
</dbReference>
<dbReference type="AlphaFoldDB" id="A0A4R2LUN9"/>
<sequence length="398" mass="45908">MKFGYGHEMPYLYGMQDSCGNVKRNIPSKQNAIITISRKRNHPKMEQNNHPLISFGIPVYNAAGLIERTLLSALDQTYPNIEYLFVDDKGNSMDIVRRVVNGHPRGHAVRIIDQQRNQGIAVARNAILDHAQGEYLFTMDCDDVIVPDCIEILYNQMRSHPVDFVAASFVRMDMNGNTYKGCRYDDTIVEGGTYPVARYRYGEGKELFVASWNKLYRLDFLKKHDIRCRPGHYNEDPWFTYQVILNARSCHLIPHCTLYYTCNPESVSGLSASRGYTEKIARQYVEIQQLKSNYIRPLTAETFYRNLLADIMQMSLYHAYRIADSRLLPAALRKELMRQILSVCFTAPARGHGGKRTAKYLLLRVFFSLPMTLKCGMVGLGRTLQVKKRISRWVHFKH</sequence>
<gene>
    <name evidence="4" type="ORF">EV202_11839</name>
</gene>
<evidence type="ECO:0000313" key="5">
    <source>
        <dbReference type="Proteomes" id="UP000295600"/>
    </source>
</evidence>
<dbReference type="InterPro" id="IPR029044">
    <property type="entry name" value="Nucleotide-diphossugar_trans"/>
</dbReference>
<dbReference type="Proteomes" id="UP000295600">
    <property type="component" value="Unassembled WGS sequence"/>
</dbReference>
<comment type="caution">
    <text evidence="4">The sequence shown here is derived from an EMBL/GenBank/DDBJ whole genome shotgun (WGS) entry which is preliminary data.</text>
</comment>
<evidence type="ECO:0000256" key="2">
    <source>
        <dbReference type="ARBA" id="ARBA00022679"/>
    </source>
</evidence>
<dbReference type="PANTHER" id="PTHR22916">
    <property type="entry name" value="GLYCOSYLTRANSFERASE"/>
    <property type="match status" value="1"/>
</dbReference>
<dbReference type="EMBL" id="SLXB01000018">
    <property type="protein sequence ID" value="TCO90003.1"/>
    <property type="molecule type" value="Genomic_DNA"/>
</dbReference>
<dbReference type="SUPFAM" id="SSF53448">
    <property type="entry name" value="Nucleotide-diphospho-sugar transferases"/>
    <property type="match status" value="1"/>
</dbReference>
<keyword evidence="1" id="KW-0328">Glycosyltransferase</keyword>
<evidence type="ECO:0000313" key="4">
    <source>
        <dbReference type="EMBL" id="TCO90003.1"/>
    </source>
</evidence>
<reference evidence="4 5" key="1">
    <citation type="submission" date="2019-03" db="EMBL/GenBank/DDBJ databases">
        <title>Genomic Encyclopedia of Type Strains, Phase IV (KMG-IV): sequencing the most valuable type-strain genomes for metagenomic binning, comparative biology and taxonomic classification.</title>
        <authorList>
            <person name="Goeker M."/>
        </authorList>
    </citation>
    <scope>NUCLEOTIDE SEQUENCE [LARGE SCALE GENOMIC DNA]</scope>
    <source>
        <strain evidence="4 5">DSM 23917</strain>
    </source>
</reference>